<dbReference type="GO" id="GO:0003735">
    <property type="term" value="F:structural constituent of ribosome"/>
    <property type="evidence" value="ECO:0007669"/>
    <property type="project" value="InterPro"/>
</dbReference>
<gene>
    <name evidence="5" type="ORF">Z518_10012</name>
</gene>
<evidence type="ECO:0000256" key="1">
    <source>
        <dbReference type="ARBA" id="ARBA00010254"/>
    </source>
</evidence>
<organism evidence="5 6">
    <name type="scientific">Rhinocladiella mackenziei CBS 650.93</name>
    <dbReference type="NCBI Taxonomy" id="1442369"/>
    <lineage>
        <taxon>Eukaryota</taxon>
        <taxon>Fungi</taxon>
        <taxon>Dikarya</taxon>
        <taxon>Ascomycota</taxon>
        <taxon>Pezizomycotina</taxon>
        <taxon>Eurotiomycetes</taxon>
        <taxon>Chaetothyriomycetidae</taxon>
        <taxon>Chaetothyriales</taxon>
        <taxon>Herpotrichiellaceae</taxon>
        <taxon>Rhinocladiella</taxon>
    </lineage>
</organism>
<dbReference type="GeneID" id="25298083"/>
<dbReference type="VEuPathDB" id="FungiDB:Z518_10012"/>
<evidence type="ECO:0000256" key="2">
    <source>
        <dbReference type="ARBA" id="ARBA00022980"/>
    </source>
</evidence>
<evidence type="ECO:0000256" key="4">
    <source>
        <dbReference type="SAM" id="MobiDB-lite"/>
    </source>
</evidence>
<comment type="similarity">
    <text evidence="1">Belongs to the universal ribosomal protein uS17 family.</text>
</comment>
<name>A0A0D2ICG4_9EURO</name>
<feature type="region of interest" description="Disordered" evidence="4">
    <location>
        <begin position="112"/>
        <end position="140"/>
    </location>
</feature>
<dbReference type="HOGENOM" id="CLU_152730_0_0_1"/>
<evidence type="ECO:0000313" key="6">
    <source>
        <dbReference type="Proteomes" id="UP000053617"/>
    </source>
</evidence>
<keyword evidence="2" id="KW-0689">Ribosomal protein</keyword>
<evidence type="ECO:0000313" key="5">
    <source>
        <dbReference type="EMBL" id="KIX00946.1"/>
    </source>
</evidence>
<keyword evidence="6" id="KW-1185">Reference proteome</keyword>
<dbReference type="SUPFAM" id="SSF50249">
    <property type="entry name" value="Nucleic acid-binding proteins"/>
    <property type="match status" value="1"/>
</dbReference>
<dbReference type="InterPro" id="IPR012340">
    <property type="entry name" value="NA-bd_OB-fold"/>
</dbReference>
<dbReference type="OrthoDB" id="274752at2759"/>
<reference evidence="5 6" key="1">
    <citation type="submission" date="2015-01" db="EMBL/GenBank/DDBJ databases">
        <title>The Genome Sequence of Rhinocladiella mackenzie CBS 650.93.</title>
        <authorList>
            <consortium name="The Broad Institute Genomics Platform"/>
            <person name="Cuomo C."/>
            <person name="de Hoog S."/>
            <person name="Gorbushina A."/>
            <person name="Stielow B."/>
            <person name="Teixiera M."/>
            <person name="Abouelleil A."/>
            <person name="Chapman S.B."/>
            <person name="Priest M."/>
            <person name="Young S.K."/>
            <person name="Wortman J."/>
            <person name="Nusbaum C."/>
            <person name="Birren B."/>
        </authorList>
    </citation>
    <scope>NUCLEOTIDE SEQUENCE [LARGE SCALE GENOMIC DNA]</scope>
    <source>
        <strain evidence="5 6">CBS 650.93</strain>
    </source>
</reference>
<sequence length="140" mass="16200">MRKTVRVSRTIQIWDKYLQKYYKKEAHHLVHDPNDILNEGDVITYGPFPPSIRRDREKKGRIGGKKLVKYMVREVITPFGQQVEQRTRRVVGSQDGRWKGGPGEVKKIAMRARRKGKGKLEAPLLKNDEEKAAHTQAEPV</sequence>
<dbReference type="Gene3D" id="2.40.50.140">
    <property type="entry name" value="Nucleic acid-binding proteins"/>
    <property type="match status" value="1"/>
</dbReference>
<dbReference type="AlphaFoldDB" id="A0A0D2ICG4"/>
<dbReference type="Proteomes" id="UP000053617">
    <property type="component" value="Unassembled WGS sequence"/>
</dbReference>
<dbReference type="InterPro" id="IPR000266">
    <property type="entry name" value="Ribosomal_uS17"/>
</dbReference>
<accession>A0A0D2ICG4</accession>
<evidence type="ECO:0000256" key="3">
    <source>
        <dbReference type="ARBA" id="ARBA00023274"/>
    </source>
</evidence>
<proteinExistence type="inferred from homology"/>
<dbReference type="GO" id="GO:0006412">
    <property type="term" value="P:translation"/>
    <property type="evidence" value="ECO:0007669"/>
    <property type="project" value="InterPro"/>
</dbReference>
<dbReference type="GO" id="GO:0005840">
    <property type="term" value="C:ribosome"/>
    <property type="evidence" value="ECO:0007669"/>
    <property type="project" value="UniProtKB-KW"/>
</dbReference>
<keyword evidence="3" id="KW-0687">Ribonucleoprotein</keyword>
<dbReference type="STRING" id="1442369.A0A0D2ICG4"/>
<dbReference type="EMBL" id="KN847482">
    <property type="protein sequence ID" value="KIX00946.1"/>
    <property type="molecule type" value="Genomic_DNA"/>
</dbReference>
<protein>
    <submittedName>
        <fullName evidence="5">Uncharacterized protein</fullName>
    </submittedName>
</protein>
<dbReference type="Pfam" id="PF00366">
    <property type="entry name" value="Ribosomal_S17"/>
    <property type="match status" value="1"/>
</dbReference>
<dbReference type="GO" id="GO:1990904">
    <property type="term" value="C:ribonucleoprotein complex"/>
    <property type="evidence" value="ECO:0007669"/>
    <property type="project" value="UniProtKB-KW"/>
</dbReference>
<dbReference type="RefSeq" id="XP_013268082.1">
    <property type="nucleotide sequence ID" value="XM_013412628.1"/>
</dbReference>